<accession>A0A022RGR6</accession>
<sequence length="223" mass="25459">MKNHTYLGTERVIASGRKKKITSGNPIWVGLWTCGCARTASDGVYSDEHHHHHYIQHRQLVPVPPHVLQHPRPARLALVAQHPRRVAPPVAVRLLRRRLRRRRIVAGRRRLAAPRLHRRHLRRQVIERRPQNNLRASLRPQYAALDIHPVPRVLDPLPQPRRVVFQVILPVRAARHGGAAAGAGDDEPENGKAHQCSDEEEHDDKVHPQCPRHVEARADETGE</sequence>
<evidence type="ECO:0000313" key="2">
    <source>
        <dbReference type="EMBL" id="EYU39587.1"/>
    </source>
</evidence>
<gene>
    <name evidence="2" type="ORF">MIMGU_mgv1a013325mg</name>
</gene>
<organism evidence="2 3">
    <name type="scientific">Erythranthe guttata</name>
    <name type="common">Yellow monkey flower</name>
    <name type="synonym">Mimulus guttatus</name>
    <dbReference type="NCBI Taxonomy" id="4155"/>
    <lineage>
        <taxon>Eukaryota</taxon>
        <taxon>Viridiplantae</taxon>
        <taxon>Streptophyta</taxon>
        <taxon>Embryophyta</taxon>
        <taxon>Tracheophyta</taxon>
        <taxon>Spermatophyta</taxon>
        <taxon>Magnoliopsida</taxon>
        <taxon>eudicotyledons</taxon>
        <taxon>Gunneridae</taxon>
        <taxon>Pentapetalae</taxon>
        <taxon>asterids</taxon>
        <taxon>lamiids</taxon>
        <taxon>Lamiales</taxon>
        <taxon>Phrymaceae</taxon>
        <taxon>Erythranthe</taxon>
    </lineage>
</organism>
<name>A0A022RGR6_ERYGU</name>
<feature type="compositionally biased region" description="Basic and acidic residues" evidence="1">
    <location>
        <begin position="189"/>
        <end position="223"/>
    </location>
</feature>
<dbReference type="EMBL" id="KI630443">
    <property type="protein sequence ID" value="EYU39587.1"/>
    <property type="molecule type" value="Genomic_DNA"/>
</dbReference>
<dbReference type="AlphaFoldDB" id="A0A022RGR6"/>
<keyword evidence="3" id="KW-1185">Reference proteome</keyword>
<evidence type="ECO:0000256" key="1">
    <source>
        <dbReference type="SAM" id="MobiDB-lite"/>
    </source>
</evidence>
<protein>
    <submittedName>
        <fullName evidence="2">Uncharacterized protein</fullName>
    </submittedName>
</protein>
<reference evidence="2 3" key="1">
    <citation type="journal article" date="2013" name="Proc. Natl. Acad. Sci. U.S.A.">
        <title>Fine-scale variation in meiotic recombination in Mimulus inferred from population shotgun sequencing.</title>
        <authorList>
            <person name="Hellsten U."/>
            <person name="Wright K.M."/>
            <person name="Jenkins J."/>
            <person name="Shu S."/>
            <person name="Yuan Y."/>
            <person name="Wessler S.R."/>
            <person name="Schmutz J."/>
            <person name="Willis J.H."/>
            <person name="Rokhsar D.S."/>
        </authorList>
    </citation>
    <scope>NUCLEOTIDE SEQUENCE [LARGE SCALE GENOMIC DNA]</scope>
    <source>
        <strain evidence="3">cv. DUN x IM62</strain>
    </source>
</reference>
<dbReference type="Proteomes" id="UP000030748">
    <property type="component" value="Unassembled WGS sequence"/>
</dbReference>
<evidence type="ECO:0000313" key="3">
    <source>
        <dbReference type="Proteomes" id="UP000030748"/>
    </source>
</evidence>
<feature type="region of interest" description="Disordered" evidence="1">
    <location>
        <begin position="178"/>
        <end position="223"/>
    </location>
</feature>
<proteinExistence type="predicted"/>